<feature type="region of interest" description="Disordered" evidence="4">
    <location>
        <begin position="2106"/>
        <end position="2143"/>
    </location>
</feature>
<keyword evidence="8" id="KW-1185">Reference proteome</keyword>
<feature type="region of interest" description="Disordered" evidence="4">
    <location>
        <begin position="1185"/>
        <end position="1319"/>
    </location>
</feature>
<dbReference type="Gene3D" id="1.10.1300.10">
    <property type="entry name" value="3'5'-cyclic nucleotide phosphodiesterase, catalytic domain"/>
    <property type="match status" value="1"/>
</dbReference>
<feature type="compositionally biased region" description="Polar residues" evidence="4">
    <location>
        <begin position="2114"/>
        <end position="2129"/>
    </location>
</feature>
<feature type="compositionally biased region" description="Pro residues" evidence="4">
    <location>
        <begin position="2405"/>
        <end position="2419"/>
    </location>
</feature>
<feature type="region of interest" description="Disordered" evidence="4">
    <location>
        <begin position="3090"/>
        <end position="3110"/>
    </location>
</feature>
<feature type="compositionally biased region" description="Low complexity" evidence="4">
    <location>
        <begin position="2506"/>
        <end position="2524"/>
    </location>
</feature>
<keyword evidence="5" id="KW-0812">Transmembrane</keyword>
<feature type="compositionally biased region" description="Basic and acidic residues" evidence="4">
    <location>
        <begin position="213"/>
        <end position="225"/>
    </location>
</feature>
<evidence type="ECO:0000256" key="5">
    <source>
        <dbReference type="SAM" id="Phobius"/>
    </source>
</evidence>
<feature type="compositionally biased region" description="Basic and acidic residues" evidence="4">
    <location>
        <begin position="928"/>
        <end position="939"/>
    </location>
</feature>
<feature type="compositionally biased region" description="Low complexity" evidence="4">
    <location>
        <begin position="1783"/>
        <end position="1817"/>
    </location>
</feature>
<feature type="compositionally biased region" description="Polar residues" evidence="4">
    <location>
        <begin position="1764"/>
        <end position="1775"/>
    </location>
</feature>
<evidence type="ECO:0000313" key="8">
    <source>
        <dbReference type="Proteomes" id="UP001642540"/>
    </source>
</evidence>
<feature type="compositionally biased region" description="Polar residues" evidence="4">
    <location>
        <begin position="2474"/>
        <end position="2491"/>
    </location>
</feature>
<dbReference type="InterPro" id="IPR002073">
    <property type="entry name" value="PDEase_catalytic_dom"/>
</dbReference>
<feature type="compositionally biased region" description="Polar residues" evidence="4">
    <location>
        <begin position="3090"/>
        <end position="3101"/>
    </location>
</feature>
<dbReference type="CDD" id="cd00077">
    <property type="entry name" value="HDc"/>
    <property type="match status" value="1"/>
</dbReference>
<feature type="region of interest" description="Disordered" evidence="4">
    <location>
        <begin position="1764"/>
        <end position="1860"/>
    </location>
</feature>
<feature type="compositionally biased region" description="Basic residues" evidence="4">
    <location>
        <begin position="1204"/>
        <end position="1214"/>
    </location>
</feature>
<feature type="compositionally biased region" description="Low complexity" evidence="4">
    <location>
        <begin position="1558"/>
        <end position="1569"/>
    </location>
</feature>
<protein>
    <recommendedName>
        <fullName evidence="3">Phosphodiesterase</fullName>
        <ecNumber evidence="3">3.1.4.-</ecNumber>
    </recommendedName>
</protein>
<evidence type="ECO:0000256" key="4">
    <source>
        <dbReference type="SAM" id="MobiDB-lite"/>
    </source>
</evidence>
<feature type="region of interest" description="Disordered" evidence="4">
    <location>
        <begin position="1894"/>
        <end position="1920"/>
    </location>
</feature>
<keyword evidence="5" id="KW-1133">Transmembrane helix</keyword>
<dbReference type="InterPro" id="IPR003607">
    <property type="entry name" value="HD/PDEase_dom"/>
</dbReference>
<sequence length="3110" mass="339960">MSCTTLQTKNGVFPSSSPPTNAPTTSSSLSPLHCRTSSNGNNLSSTDNQNNNNSYTTRTRRTSFSSCKRKSLELSSSSLFCSPSPPATKPLHSNGGSSFGLRRRYSFESFELKKGSSSGSWPKFSQGFKATTLETIPPSPIGEHPGFLLTSEDTLAAPGNDASVTQVATETSTPNTNISPLFNAETSSSVTPPLQPPLEPPSSLSTSSSTLLETHHDNKSERKVSLGECEWPPSCQKPGSTIMLKAETYLDYDRPECSVTDIGKSSQEELPTTSSPGLHCDKLINAKVHDDDDDAAADDEDDDETFGFIIKSPMHTVNFLLDELFYESVIAFKYFKSGASWLLQSYYDIPAFISTKASTSSSSSSSASVIPTATPPAPTFLRNIINFQQSKYIEKLLLLLAIGGKGEAESGPISQSTEQTLSSTEGNGKSDTSPETSSVGEEQAEAEQVKDQKVTNDPYDNDSNTPSSSWFSTNTIKKLGDYVTSRRTTFMTSSLSSTSDSNSGSSSEFVASTLFAVAIALIVLVTTLLLLTNMSVVTTGTERRVPSTKFMHVDEQAREEKIPFQFLDQQKKNEHQEKQQHHNELTKAPAGDSLPYDSNGKTGKSSCSNRIAHEQCLSLQGASEADSYFYCKSTAGEVEAKSVQLQKLGSTTTTRVGIGVLELKQAFRKKESEEQAQTSQAQFDKQERAVWFVLSVLFTILSSSCCLTLFLVYLNRTHYHCCSQHQHTGNSNANNIIHVGSHCKSDPTCIREHVKFANTNQCLADHKLGDNSRKTSQLSSSSALVVSSSPTLTLYPCKTTTSTRTATVLSHFPTSICSSSSHSLSLASSSSTLTSYQKGSGSTLNSRLVVGDLFEKEKETSSLEEEKILQGYHDAPTSSDPLSLAQCQEQHKQNDQYKNTRVTVCNRKTSDRSSEAYPCSQVGGGKIEQVKKEKCDRQDSSGSPFDFDDSIGKRSRTNYSTCLCNSKRADKRKNEHDDDNNSSTKSASVIVAIDDDNNDGHSHRGKELVLSHRQPRPHDVAYDNDYNGNGNGYEDTKNIWLLGKFKSLEGVDCDDGDEKSTNGQHIYEHCSSNQHHCSSLVASGPLTGHKESGKEEFSSAAHPSCCVYYYFNYFLDKFSQPDKVLFPIFWTAFLVDFNFPNCTLLHAIFLALAIKLINLYHHYCYFSRFWGGDIDVRTNASIRSGASTTAGKDSSIRPATTSHQPHHCNQHHQGKSPLPYSSHEADSSKKKSLGGEKKSKSVQEEKKEREEKIRENVGRKKNDHKVFWAGCHQQKKEEKEREGRKNASDERKRKPTQSNLVDDSNSDNHDVSKTRAAEADKSDVSTHICPCPYSTGPLYFSTPFKQQYGEIAQEKLHFSVLLLFPPRKNNLLGSSSKLTIWLLVYFIVIRRLGSLIWFGWPVFTHILGILGLFLGQLCVERLSWCKTKCCSSCANTPTDFSYTSHTSFLQKANNSGTHNILHVLDHHDELLLRNQNRDRHPHQDKNDDDFISQVKESCKENKKVRIEEFSSLSSLDNKRDKNDDDPSSSLAETVGRSRRNYTLDKNEPSASFALNKGSNSSSPPSIISNKEGKSISKKSTTSKDIPYKRSRSVLSFSDFNSSLAGKNTRLGGADHSICCKSDSNSGARRITFNLDSLSPHKDSNYSRVLSTFTKEGDNITSDNQTPNSTIVGQSRSYNPSSLFSALPDHSSHSYRPQNITYRKPSQVESCGARPTTESNWTLPITSSGANSHRGARHYNNNFVPEGNEREVANRNSTQLCVDNWADSSSGLTPTEENGGACYSRNNSISSSSDSQSTQLHSISGSSSSGSLVLGSEESSSHHLQEQQAHVETGSTAPGENLKELPHKKESNSGEQAETNDNNANIVQVGGEIDPVVDLALGQSASSSCVPLEKRGELLPSSSSSSSAVSVSRSNCKNNSSSLSVSLGALDSFSGVKVEETRSDFKRATFRIGTGGSTDEEDVSSILYYKSNSNSDNKEEDCVDEVSMRKTLLVFGGAEQVETSYGENIKSPHHFPFQTHSHFHHQHSHSSVDPNDHMNCKGKGKNNNGASGSISISTTITSPPTPPPSAVSQGTIFYGNKSYVSQKYIGNEDGGIVVSDEAPFSTHSYLDRSRSGSVSNEQISYDESNCTSTSSSPPPPPTLFSSMLAKRLFQSGSQCFVSSSSSPVLHSSTPPQQLLNHSHHQNNHNQQQQGPLEKYLGSKMRRTSLPAALPAQRTAIHHGSAGVDTALLYEAHGLVTEMLLDQAALPPNIVAGLKALATLLKPQPTSSIHYPCPRPKPVPLTLSIDPDYISDIGEIPYTGEKISTIPKRNAGQGKKGVSANLLRRMSTSTWTTTTSATGMPTLEPQPNNRRRRSASFRSSAMDLTHLSALAASTGFSSGGNAIKSASASVSAAGSNRSSPASTPIPSPAPSPVPSRDPSPCNHRSGGGGGSRSCQHRDSLPQQEGNVSSHSSSTNLAAGSSAECIGPGSMLYQRTSPSQSPGTNRLSLKSSFSGSSGTVGGTTSGSSSSSVFPNPNSSSPPNCRQRDYSPPKVLFHSSCKPEAASSSFAVIGSSVASGGPDAGIDGDSLGLLSGKNPDEDNCSTTSTLGDGPGPPDNSSGNSNSLRLSPVTFTVQEPPDNEPYFSADDDGREDVIVTSDGIRFDMQAIAVDPLLCRLHEWDYPIFDLERSSRTQILSHMCYKVFLETGLFETFRIPLKEFITYFHALEMGYRDKPYHNRMHAGDVLHGVYYLTSQAIPGFQMVPSDPETPSASDICGQRAWFPVDEASYGIMGANFTSLELMALYVAAAMHDYDHPGRTNAFLVSTHAKEAILYNDRSVLENHHAAAAWSLLLSNDDCNFLKYLDKAEFKRFRYLVIEAILATDLKRHFEIVAEFNSKVNEHDSPGIDWTQEDDRLLVMEVCIKLADINGPCKIHDIHVQWTYRIAEEFYEQGDEEAELGLPISPFMDRDHPQLARLQESFINHLVAPLCKACAEAGILPGYWIDEVDNMEGDGEGDTTTADELSIATSSCQETDNENDESSYSDDNPTIFNCKRKVFCLQTKHLQDNHRHWMHVIKEETKKKEEVIVVKTESVAISTEDPMETILEENNTPHSLNRSFSFEKEDSKL</sequence>
<feature type="compositionally biased region" description="Low complexity" evidence="4">
    <location>
        <begin position="22"/>
        <end position="31"/>
    </location>
</feature>
<feature type="transmembrane region" description="Helical" evidence="5">
    <location>
        <begin position="509"/>
        <end position="531"/>
    </location>
</feature>
<feature type="transmembrane region" description="Helical" evidence="5">
    <location>
        <begin position="1395"/>
        <end position="1415"/>
    </location>
</feature>
<feature type="compositionally biased region" description="Basic and acidic residues" evidence="4">
    <location>
        <begin position="571"/>
        <end position="585"/>
    </location>
</feature>
<comment type="cofactor">
    <cofactor evidence="3">
        <name>a divalent metal cation</name>
        <dbReference type="ChEBI" id="CHEBI:60240"/>
    </cofactor>
    <text evidence="3">Binds 2 divalent metal cations per subunit. Site 1 may preferentially bind zinc ions, while site 2 has a preference for magnesium and/or manganese ions.</text>
</comment>
<feature type="compositionally biased region" description="Low complexity" evidence="4">
    <location>
        <begin position="2329"/>
        <end position="2340"/>
    </location>
</feature>
<feature type="compositionally biased region" description="Polar residues" evidence="4">
    <location>
        <begin position="1"/>
        <end position="10"/>
    </location>
</feature>
<dbReference type="EMBL" id="CAXLJM020000006">
    <property type="protein sequence ID" value="CAL8071682.1"/>
    <property type="molecule type" value="Genomic_DNA"/>
</dbReference>
<feature type="compositionally biased region" description="Basic and acidic residues" evidence="4">
    <location>
        <begin position="1840"/>
        <end position="1851"/>
    </location>
</feature>
<feature type="region of interest" description="Disordered" evidence="4">
    <location>
        <begin position="2568"/>
        <end position="2608"/>
    </location>
</feature>
<feature type="compositionally biased region" description="Low complexity" evidence="4">
    <location>
        <begin position="2394"/>
        <end position="2404"/>
    </location>
</feature>
<feature type="compositionally biased region" description="Polar residues" evidence="4">
    <location>
        <begin position="1656"/>
        <end position="1683"/>
    </location>
</feature>
<feature type="compositionally biased region" description="Polar residues" evidence="4">
    <location>
        <begin position="461"/>
        <end position="470"/>
    </location>
</feature>
<feature type="domain" description="PDEase" evidence="6">
    <location>
        <begin position="2643"/>
        <end position="3061"/>
    </location>
</feature>
<feature type="compositionally biased region" description="Low complexity" evidence="4">
    <location>
        <begin position="201"/>
        <end position="212"/>
    </location>
</feature>
<feature type="region of interest" description="Disordered" evidence="4">
    <location>
        <begin position="1513"/>
        <end position="1583"/>
    </location>
</feature>
<feature type="compositionally biased region" description="Polar residues" evidence="4">
    <location>
        <begin position="164"/>
        <end position="190"/>
    </location>
</feature>
<feature type="compositionally biased region" description="Low complexity" evidence="4">
    <location>
        <begin position="2044"/>
        <end position="2061"/>
    </location>
</feature>
<feature type="region of interest" description="Disordered" evidence="4">
    <location>
        <begin position="571"/>
        <end position="604"/>
    </location>
</feature>
<feature type="transmembrane region" description="Helical" evidence="5">
    <location>
        <begin position="689"/>
        <end position="714"/>
    </location>
</feature>
<dbReference type="PANTHER" id="PTHR11347">
    <property type="entry name" value="CYCLIC NUCLEOTIDE PHOSPHODIESTERASE"/>
    <property type="match status" value="1"/>
</dbReference>
<dbReference type="Proteomes" id="UP001642540">
    <property type="component" value="Unassembled WGS sequence"/>
</dbReference>
<name>A0ABP1PN14_9HEXA</name>
<feature type="compositionally biased region" description="Low complexity" evidence="4">
    <location>
        <begin position="414"/>
        <end position="425"/>
    </location>
</feature>
<evidence type="ECO:0000256" key="3">
    <source>
        <dbReference type="RuleBase" id="RU363067"/>
    </source>
</evidence>
<evidence type="ECO:0000259" key="6">
    <source>
        <dbReference type="PROSITE" id="PS51845"/>
    </source>
</evidence>
<keyword evidence="2 3" id="KW-0378">Hydrolase</keyword>
<feature type="region of interest" description="Disordered" evidence="4">
    <location>
        <begin position="2394"/>
        <end position="2531"/>
    </location>
</feature>
<feature type="transmembrane region" description="Helical" evidence="5">
    <location>
        <begin position="1371"/>
        <end position="1388"/>
    </location>
</feature>
<comment type="similarity">
    <text evidence="3">Belongs to the cyclic nucleotide phosphodiesterase family.</text>
</comment>
<feature type="region of interest" description="Disordered" evidence="4">
    <location>
        <begin position="2024"/>
        <end position="2072"/>
    </location>
</feature>
<accession>A0ABP1PN14</accession>
<evidence type="ECO:0000256" key="2">
    <source>
        <dbReference type="ARBA" id="ARBA00022801"/>
    </source>
</evidence>
<dbReference type="PROSITE" id="PS51845">
    <property type="entry name" value="PDEASE_I_2"/>
    <property type="match status" value="1"/>
</dbReference>
<comment type="caution">
    <text evidence="7">The sequence shown here is derived from an EMBL/GenBank/DDBJ whole genome shotgun (WGS) entry which is preliminary data.</text>
</comment>
<evidence type="ECO:0000313" key="7">
    <source>
        <dbReference type="EMBL" id="CAL8071682.1"/>
    </source>
</evidence>
<feature type="region of interest" description="Disordered" evidence="4">
    <location>
        <begin position="928"/>
        <end position="952"/>
    </location>
</feature>
<gene>
    <name evidence="7" type="ORF">ODALV1_LOCUS1835</name>
</gene>
<feature type="compositionally biased region" description="Basic and acidic residues" evidence="4">
    <location>
        <begin position="1274"/>
        <end position="1292"/>
    </location>
</feature>
<dbReference type="PROSITE" id="PS00126">
    <property type="entry name" value="PDEASE_I_1"/>
    <property type="match status" value="1"/>
</dbReference>
<feature type="compositionally biased region" description="Low complexity" evidence="4">
    <location>
        <begin position="1900"/>
        <end position="1913"/>
    </location>
</feature>
<evidence type="ECO:0000256" key="1">
    <source>
        <dbReference type="ARBA" id="ARBA00022723"/>
    </source>
</evidence>
<feature type="region of interest" description="Disordered" evidence="4">
    <location>
        <begin position="164"/>
        <end position="229"/>
    </location>
</feature>
<feature type="compositionally biased region" description="Polar residues" evidence="4">
    <location>
        <begin position="1715"/>
        <end position="1730"/>
    </location>
</feature>
<dbReference type="EC" id="3.1.4.-" evidence="3"/>
<feature type="compositionally biased region" description="Polar residues" evidence="4">
    <location>
        <begin position="426"/>
        <end position="440"/>
    </location>
</feature>
<feature type="region of interest" description="Disordered" evidence="4">
    <location>
        <begin position="408"/>
        <end position="470"/>
    </location>
</feature>
<dbReference type="InterPro" id="IPR036971">
    <property type="entry name" value="PDEase_catalytic_dom_sf"/>
</dbReference>
<feature type="compositionally biased region" description="Low complexity" evidence="4">
    <location>
        <begin position="2163"/>
        <end position="2179"/>
    </location>
</feature>
<feature type="region of interest" description="Disordered" evidence="4">
    <location>
        <begin position="1"/>
        <end position="62"/>
    </location>
</feature>
<feature type="compositionally biased region" description="Basic and acidic residues" evidence="4">
    <location>
        <begin position="1223"/>
        <end position="1266"/>
    </location>
</feature>
<feature type="region of interest" description="Disordered" evidence="4">
    <location>
        <begin position="2309"/>
        <end position="2359"/>
    </location>
</feature>
<organism evidence="7 8">
    <name type="scientific">Orchesella dallaii</name>
    <dbReference type="NCBI Taxonomy" id="48710"/>
    <lineage>
        <taxon>Eukaryota</taxon>
        <taxon>Metazoa</taxon>
        <taxon>Ecdysozoa</taxon>
        <taxon>Arthropoda</taxon>
        <taxon>Hexapoda</taxon>
        <taxon>Collembola</taxon>
        <taxon>Entomobryomorpha</taxon>
        <taxon>Entomobryoidea</taxon>
        <taxon>Orchesellidae</taxon>
        <taxon>Orchesellinae</taxon>
        <taxon>Orchesella</taxon>
    </lineage>
</organism>
<keyword evidence="1 3" id="KW-0479">Metal-binding</keyword>
<proteinExistence type="inferred from homology"/>
<dbReference type="SUPFAM" id="SSF109604">
    <property type="entry name" value="HD-domain/PDEase-like"/>
    <property type="match status" value="1"/>
</dbReference>
<feature type="region of interest" description="Disordered" evidence="4">
    <location>
        <begin position="2163"/>
        <end position="2192"/>
    </location>
</feature>
<feature type="region of interest" description="Disordered" evidence="4">
    <location>
        <begin position="1656"/>
        <end position="1743"/>
    </location>
</feature>
<feature type="compositionally biased region" description="Polar residues" evidence="4">
    <location>
        <begin position="1185"/>
        <end position="1203"/>
    </location>
</feature>
<reference evidence="7 8" key="1">
    <citation type="submission" date="2024-08" db="EMBL/GenBank/DDBJ databases">
        <authorList>
            <person name="Cucini C."/>
            <person name="Frati F."/>
        </authorList>
    </citation>
    <scope>NUCLEOTIDE SEQUENCE [LARGE SCALE GENOMIC DNA]</scope>
</reference>
<dbReference type="InterPro" id="IPR023174">
    <property type="entry name" value="PDEase_CS"/>
</dbReference>
<feature type="compositionally biased region" description="Polar residues" evidence="4">
    <location>
        <begin position="2442"/>
        <end position="2460"/>
    </location>
</feature>
<feature type="compositionally biased region" description="Basic and acidic residues" evidence="4">
    <location>
        <begin position="1306"/>
        <end position="1319"/>
    </location>
</feature>
<feature type="compositionally biased region" description="Low complexity" evidence="4">
    <location>
        <begin position="39"/>
        <end position="62"/>
    </location>
</feature>
<dbReference type="Pfam" id="PF00233">
    <property type="entry name" value="PDEase_I"/>
    <property type="match status" value="1"/>
</dbReference>
<keyword evidence="5" id="KW-0472">Membrane</keyword>